<evidence type="ECO:0000256" key="10">
    <source>
        <dbReference type="ARBA" id="ARBA00022917"/>
    </source>
</evidence>
<dbReference type="InterPro" id="IPR004154">
    <property type="entry name" value="Anticodon-bd"/>
</dbReference>
<dbReference type="GO" id="GO:0000049">
    <property type="term" value="F:tRNA binding"/>
    <property type="evidence" value="ECO:0007669"/>
    <property type="project" value="UniProtKB-KW"/>
</dbReference>
<comment type="caution">
    <text evidence="13">Lacks conserved residue(s) required for the propagation of feature annotation.</text>
</comment>
<sequence>MNNPEHLEHLRHSAAHLLAAAVLELYPDAKLTLGPAIESGFYYDIDFNDVTLSVEDLPAIEKKMKDLVNDWKEFTHREVSPEEAKEIYKGNAYKLEMIHDIAEKGEKITLYTCGNFTDLCRGGHVEEPRKMLRAFKLMSIAGAYWRGDEKNAMLTRIYGTAFETKEELKAHVDMLEEAKKRDHRKLGKELGLFVFSDLVGPGMPMYTPKGNIVRNAIVNFSRELNARVGFGEVHTPNMNKADLFRTSGHYDKYKDDMLQVVSHYTDEEYYLKPMNCPQHTQIYASEMRSYRDLPIRFADFANLYRDEKPGELSGLTRLRCFAQDDGHAFCRPDQIESEFKAILEAIHIALRVYGMEYEVRLSLRDPQNKEKYLGDDAIWDKAESSLRQLLISAGIEFREELGEAAFYGPKMDIVARDSLRREWQISTIQLDFNMPERFDLSYIDAEGNAQRPVMIHRALVGSPDRFMGIYIEHCAANFPVWMSPVQVHLVPVSEKHIDGARALAAEFQSAGIRISIDEADETVGKKIRNATKGKHPYILVVGDKELSGEDMMIRVRGQEEQVTMSKEAFIEKVKKEIATRA</sequence>
<dbReference type="InterPro" id="IPR006195">
    <property type="entry name" value="aa-tRNA-synth_II"/>
</dbReference>
<dbReference type="SMART" id="SM00863">
    <property type="entry name" value="tRNA_SAD"/>
    <property type="match status" value="1"/>
</dbReference>
<dbReference type="Pfam" id="PF00587">
    <property type="entry name" value="tRNA-synt_2b"/>
    <property type="match status" value="1"/>
</dbReference>
<keyword evidence="8 13" id="KW-0067">ATP-binding</keyword>
<dbReference type="InterPro" id="IPR002320">
    <property type="entry name" value="Thr-tRNA-ligase_IIa"/>
</dbReference>
<accession>A0A0G1BHY4</accession>
<gene>
    <name evidence="13" type="primary">thrS</name>
    <name evidence="15" type="ORF">UV42_C0004G0016</name>
</gene>
<dbReference type="CDD" id="cd00771">
    <property type="entry name" value="ThrRS_core"/>
    <property type="match status" value="1"/>
</dbReference>
<evidence type="ECO:0000256" key="4">
    <source>
        <dbReference type="ARBA" id="ARBA00022598"/>
    </source>
</evidence>
<dbReference type="Proteomes" id="UP000033867">
    <property type="component" value="Unassembled WGS sequence"/>
</dbReference>
<keyword evidence="5 13" id="KW-0479">Metal-binding</keyword>
<dbReference type="Gene3D" id="3.30.54.20">
    <property type="match status" value="1"/>
</dbReference>
<evidence type="ECO:0000259" key="14">
    <source>
        <dbReference type="PROSITE" id="PS50862"/>
    </source>
</evidence>
<dbReference type="InterPro" id="IPR033728">
    <property type="entry name" value="ThrRS_core"/>
</dbReference>
<keyword evidence="7 13" id="KW-0862">Zinc</keyword>
<keyword evidence="2 13" id="KW-0963">Cytoplasm</keyword>
<dbReference type="AlphaFoldDB" id="A0A0G1BHY4"/>
<proteinExistence type="inferred from homology"/>
<feature type="domain" description="Aminoacyl-transfer RNA synthetases class-II family profile" evidence="14">
    <location>
        <begin position="220"/>
        <end position="479"/>
    </location>
</feature>
<dbReference type="PROSITE" id="PS50862">
    <property type="entry name" value="AA_TRNA_LIGASE_II"/>
    <property type="match status" value="1"/>
</dbReference>
<comment type="catalytic activity">
    <reaction evidence="12 13">
        <text>tRNA(Thr) + L-threonine + ATP = L-threonyl-tRNA(Thr) + AMP + diphosphate + H(+)</text>
        <dbReference type="Rhea" id="RHEA:24624"/>
        <dbReference type="Rhea" id="RHEA-COMP:9670"/>
        <dbReference type="Rhea" id="RHEA-COMP:9704"/>
        <dbReference type="ChEBI" id="CHEBI:15378"/>
        <dbReference type="ChEBI" id="CHEBI:30616"/>
        <dbReference type="ChEBI" id="CHEBI:33019"/>
        <dbReference type="ChEBI" id="CHEBI:57926"/>
        <dbReference type="ChEBI" id="CHEBI:78442"/>
        <dbReference type="ChEBI" id="CHEBI:78534"/>
        <dbReference type="ChEBI" id="CHEBI:456215"/>
        <dbReference type="EC" id="6.1.1.3"/>
    </reaction>
</comment>
<evidence type="ECO:0000256" key="6">
    <source>
        <dbReference type="ARBA" id="ARBA00022741"/>
    </source>
</evidence>
<evidence type="ECO:0000256" key="3">
    <source>
        <dbReference type="ARBA" id="ARBA00022555"/>
    </source>
</evidence>
<comment type="similarity">
    <text evidence="1 13">Belongs to the class-II aminoacyl-tRNA synthetase family.</text>
</comment>
<reference evidence="15 16" key="1">
    <citation type="journal article" date="2015" name="Nature">
        <title>rRNA introns, odd ribosomes, and small enigmatic genomes across a large radiation of phyla.</title>
        <authorList>
            <person name="Brown C.T."/>
            <person name="Hug L.A."/>
            <person name="Thomas B.C."/>
            <person name="Sharon I."/>
            <person name="Castelle C.J."/>
            <person name="Singh A."/>
            <person name="Wilkins M.J."/>
            <person name="Williams K.H."/>
            <person name="Banfield J.F."/>
        </authorList>
    </citation>
    <scope>NUCLEOTIDE SEQUENCE [LARGE SCALE GENOMIC DNA]</scope>
</reference>
<dbReference type="Gene3D" id="3.40.50.800">
    <property type="entry name" value="Anticodon-binding domain"/>
    <property type="match status" value="1"/>
</dbReference>
<comment type="cofactor">
    <cofactor evidence="13">
        <name>Zn(2+)</name>
        <dbReference type="ChEBI" id="CHEBI:29105"/>
    </cofactor>
    <text evidence="13">Binds 1 zinc ion per subunit.</text>
</comment>
<evidence type="ECO:0000256" key="1">
    <source>
        <dbReference type="ARBA" id="ARBA00008226"/>
    </source>
</evidence>
<evidence type="ECO:0000256" key="11">
    <source>
        <dbReference type="ARBA" id="ARBA00023146"/>
    </source>
</evidence>
<dbReference type="PANTHER" id="PTHR11451">
    <property type="entry name" value="THREONINE-TRNA LIGASE"/>
    <property type="match status" value="1"/>
</dbReference>
<dbReference type="InterPro" id="IPR002314">
    <property type="entry name" value="aa-tRNA-synt_IIb"/>
</dbReference>
<keyword evidence="4 13" id="KW-0436">Ligase</keyword>
<dbReference type="Gene3D" id="3.30.930.10">
    <property type="entry name" value="Bira Bifunctional Protein, Domain 2"/>
    <property type="match status" value="1"/>
</dbReference>
<dbReference type="PATRIC" id="fig|1619052.3.peg.91"/>
<evidence type="ECO:0000256" key="8">
    <source>
        <dbReference type="ARBA" id="ARBA00022840"/>
    </source>
</evidence>
<protein>
    <recommendedName>
        <fullName evidence="13">Threonine--tRNA ligase</fullName>
        <ecNumber evidence="13">6.1.1.3</ecNumber>
    </recommendedName>
    <alternativeName>
        <fullName evidence="13">Threonyl-tRNA synthetase</fullName>
        <shortName evidence="13">ThrRS</shortName>
    </alternativeName>
</protein>
<evidence type="ECO:0000256" key="12">
    <source>
        <dbReference type="ARBA" id="ARBA00049515"/>
    </source>
</evidence>
<comment type="subunit">
    <text evidence="13">Homodimer.</text>
</comment>
<comment type="subcellular location">
    <subcellularLocation>
        <location evidence="13">Cytoplasm</location>
    </subcellularLocation>
</comment>
<dbReference type="GO" id="GO:0046872">
    <property type="term" value="F:metal ion binding"/>
    <property type="evidence" value="ECO:0007669"/>
    <property type="project" value="UniProtKB-KW"/>
</dbReference>
<dbReference type="EMBL" id="LCEK01000004">
    <property type="protein sequence ID" value="KKS72804.1"/>
    <property type="molecule type" value="Genomic_DNA"/>
</dbReference>
<evidence type="ECO:0000256" key="13">
    <source>
        <dbReference type="HAMAP-Rule" id="MF_00184"/>
    </source>
</evidence>
<name>A0A0G1BHY4_9BACT</name>
<dbReference type="SUPFAM" id="SSF55681">
    <property type="entry name" value="Class II aaRS and biotin synthetases"/>
    <property type="match status" value="1"/>
</dbReference>
<dbReference type="FunFam" id="3.30.980.10:FF:000005">
    <property type="entry name" value="Threonyl-tRNA synthetase, mitochondrial"/>
    <property type="match status" value="1"/>
</dbReference>
<dbReference type="Pfam" id="PF03129">
    <property type="entry name" value="HGTP_anticodon"/>
    <property type="match status" value="1"/>
</dbReference>
<dbReference type="InterPro" id="IPR018163">
    <property type="entry name" value="Thr/Ala-tRNA-synth_IIc_edit"/>
</dbReference>
<dbReference type="GO" id="GO:0006435">
    <property type="term" value="P:threonyl-tRNA aminoacylation"/>
    <property type="evidence" value="ECO:0007669"/>
    <property type="project" value="UniProtKB-UniRule"/>
</dbReference>
<dbReference type="PRINTS" id="PR01047">
    <property type="entry name" value="TRNASYNTHTHR"/>
</dbReference>
<dbReference type="GO" id="GO:0004829">
    <property type="term" value="F:threonine-tRNA ligase activity"/>
    <property type="evidence" value="ECO:0007669"/>
    <property type="project" value="UniProtKB-UniRule"/>
</dbReference>
<dbReference type="SUPFAM" id="SSF55186">
    <property type="entry name" value="ThrRS/AlaRS common domain"/>
    <property type="match status" value="1"/>
</dbReference>
<dbReference type="Pfam" id="PF07973">
    <property type="entry name" value="tRNA_SAD"/>
    <property type="match status" value="1"/>
</dbReference>
<dbReference type="InterPro" id="IPR045864">
    <property type="entry name" value="aa-tRNA-synth_II/BPL/LPL"/>
</dbReference>
<keyword evidence="9 13" id="KW-0694">RNA-binding</keyword>
<feature type="binding site" evidence="13">
    <location>
        <position position="456"/>
    </location>
    <ligand>
        <name>Zn(2+)</name>
        <dbReference type="ChEBI" id="CHEBI:29105"/>
        <note>catalytic</note>
    </ligand>
</feature>
<dbReference type="EC" id="6.1.1.3" evidence="13"/>
<dbReference type="PANTHER" id="PTHR11451:SF44">
    <property type="entry name" value="THREONINE--TRNA LIGASE, CHLOROPLASTIC_MITOCHONDRIAL 2"/>
    <property type="match status" value="1"/>
</dbReference>
<dbReference type="FunFam" id="3.40.50.800:FF:000001">
    <property type="entry name" value="Threonine--tRNA ligase"/>
    <property type="match status" value="1"/>
</dbReference>
<evidence type="ECO:0000256" key="9">
    <source>
        <dbReference type="ARBA" id="ARBA00022884"/>
    </source>
</evidence>
<keyword evidence="3 13" id="KW-0820">tRNA-binding</keyword>
<evidence type="ECO:0000256" key="5">
    <source>
        <dbReference type="ARBA" id="ARBA00022723"/>
    </source>
</evidence>
<organism evidence="15 16">
    <name type="scientific">Candidatus Magasanikbacteria bacterium GW2011_GWE2_42_7</name>
    <dbReference type="NCBI Taxonomy" id="1619052"/>
    <lineage>
        <taxon>Bacteria</taxon>
        <taxon>Candidatus Magasanikiibacteriota</taxon>
    </lineage>
</organism>
<dbReference type="FunFam" id="3.30.930.10:FF:000002">
    <property type="entry name" value="Threonine--tRNA ligase"/>
    <property type="match status" value="1"/>
</dbReference>
<feature type="binding site" evidence="13">
    <location>
        <position position="276"/>
    </location>
    <ligand>
        <name>Zn(2+)</name>
        <dbReference type="ChEBI" id="CHEBI:29105"/>
        <note>catalytic</note>
    </ligand>
</feature>
<evidence type="ECO:0000256" key="7">
    <source>
        <dbReference type="ARBA" id="ARBA00022833"/>
    </source>
</evidence>
<dbReference type="NCBIfam" id="TIGR00418">
    <property type="entry name" value="thrS"/>
    <property type="match status" value="1"/>
</dbReference>
<evidence type="ECO:0000313" key="15">
    <source>
        <dbReference type="EMBL" id="KKS72804.1"/>
    </source>
</evidence>
<comment type="caution">
    <text evidence="15">The sequence shown here is derived from an EMBL/GenBank/DDBJ whole genome shotgun (WGS) entry which is preliminary data.</text>
</comment>
<dbReference type="GO" id="GO:0005524">
    <property type="term" value="F:ATP binding"/>
    <property type="evidence" value="ECO:0007669"/>
    <property type="project" value="UniProtKB-UniRule"/>
</dbReference>
<feature type="binding site" evidence="13">
    <location>
        <position position="327"/>
    </location>
    <ligand>
        <name>Zn(2+)</name>
        <dbReference type="ChEBI" id="CHEBI:29105"/>
        <note>catalytic</note>
    </ligand>
</feature>
<dbReference type="InterPro" id="IPR047246">
    <property type="entry name" value="ThrRS_anticodon"/>
</dbReference>
<dbReference type="InterPro" id="IPR012947">
    <property type="entry name" value="tRNA_SAD"/>
</dbReference>
<dbReference type="GO" id="GO:0005737">
    <property type="term" value="C:cytoplasm"/>
    <property type="evidence" value="ECO:0007669"/>
    <property type="project" value="UniProtKB-SubCell"/>
</dbReference>
<keyword evidence="10 13" id="KW-0648">Protein biosynthesis</keyword>
<dbReference type="HAMAP" id="MF_00184">
    <property type="entry name" value="Thr_tRNA_synth"/>
    <property type="match status" value="1"/>
</dbReference>
<dbReference type="CDD" id="cd00860">
    <property type="entry name" value="ThrRS_anticodon"/>
    <property type="match status" value="1"/>
</dbReference>
<evidence type="ECO:0000256" key="2">
    <source>
        <dbReference type="ARBA" id="ARBA00022490"/>
    </source>
</evidence>
<dbReference type="InterPro" id="IPR036621">
    <property type="entry name" value="Anticodon-bd_dom_sf"/>
</dbReference>
<evidence type="ECO:0000313" key="16">
    <source>
        <dbReference type="Proteomes" id="UP000033867"/>
    </source>
</evidence>
<dbReference type="SUPFAM" id="SSF52954">
    <property type="entry name" value="Class II aaRS ABD-related"/>
    <property type="match status" value="1"/>
</dbReference>
<keyword evidence="11 13" id="KW-0030">Aminoacyl-tRNA synthetase</keyword>
<dbReference type="Gene3D" id="3.30.980.10">
    <property type="entry name" value="Threonyl-trna Synthetase, Chain A, domain 2"/>
    <property type="match status" value="1"/>
</dbReference>
<keyword evidence="6 13" id="KW-0547">Nucleotide-binding</keyword>